<reference evidence="3" key="1">
    <citation type="journal article" date="2015" name="Proc. Natl. Acad. Sci. U.S.A.">
        <title>Genome sequence of the Asian Tiger mosquito, Aedes albopictus, reveals insights into its biology, genetics, and evolution.</title>
        <authorList>
            <person name="Chen X.G."/>
            <person name="Jiang X."/>
            <person name="Gu J."/>
            <person name="Xu M."/>
            <person name="Wu Y."/>
            <person name="Deng Y."/>
            <person name="Zhang C."/>
            <person name="Bonizzoni M."/>
            <person name="Dermauw W."/>
            <person name="Vontas J."/>
            <person name="Armbruster P."/>
            <person name="Huang X."/>
            <person name="Yang Y."/>
            <person name="Zhang H."/>
            <person name="He W."/>
            <person name="Peng H."/>
            <person name="Liu Y."/>
            <person name="Wu K."/>
            <person name="Chen J."/>
            <person name="Lirakis M."/>
            <person name="Topalis P."/>
            <person name="Van Leeuwen T."/>
            <person name="Hall A.B."/>
            <person name="Jiang X."/>
            <person name="Thorpe C."/>
            <person name="Mueller R.L."/>
            <person name="Sun C."/>
            <person name="Waterhouse R.M."/>
            <person name="Yan G."/>
            <person name="Tu Z.J."/>
            <person name="Fang X."/>
            <person name="James A.A."/>
        </authorList>
    </citation>
    <scope>NUCLEOTIDE SEQUENCE [LARGE SCALE GENOMIC DNA]</scope>
    <source>
        <strain evidence="3">Foshan</strain>
    </source>
</reference>
<dbReference type="RefSeq" id="XP_062703404.1">
    <property type="nucleotide sequence ID" value="XM_062847420.1"/>
</dbReference>
<name>A0ABM1XVL5_AEDAL</name>
<dbReference type="Pfam" id="PF16064">
    <property type="entry name" value="DUF4806"/>
    <property type="match status" value="1"/>
</dbReference>
<dbReference type="EnsemblMetazoa" id="AALFPA23_000225.R37843">
    <property type="protein sequence ID" value="AALFPA23_000225.P37843"/>
    <property type="gene ID" value="AALFPA23_000225"/>
</dbReference>
<organism evidence="2 3">
    <name type="scientific">Aedes albopictus</name>
    <name type="common">Asian tiger mosquito</name>
    <name type="synonym">Stegomyia albopicta</name>
    <dbReference type="NCBI Taxonomy" id="7160"/>
    <lineage>
        <taxon>Eukaryota</taxon>
        <taxon>Metazoa</taxon>
        <taxon>Ecdysozoa</taxon>
        <taxon>Arthropoda</taxon>
        <taxon>Hexapoda</taxon>
        <taxon>Insecta</taxon>
        <taxon>Pterygota</taxon>
        <taxon>Neoptera</taxon>
        <taxon>Endopterygota</taxon>
        <taxon>Diptera</taxon>
        <taxon>Nematocera</taxon>
        <taxon>Culicoidea</taxon>
        <taxon>Culicidae</taxon>
        <taxon>Culicinae</taxon>
        <taxon>Aedini</taxon>
        <taxon>Aedes</taxon>
        <taxon>Stegomyia</taxon>
    </lineage>
</organism>
<dbReference type="Proteomes" id="UP000069940">
    <property type="component" value="Unassembled WGS sequence"/>
</dbReference>
<keyword evidence="3" id="KW-1185">Reference proteome</keyword>
<evidence type="ECO:0000259" key="1">
    <source>
        <dbReference type="Pfam" id="PF16064"/>
    </source>
</evidence>
<sequence>MIHQQQQQQSSSHPPLNPIGNYNIYSQMKMVPDGYNNFAPPVPTMSLEESPAVLGFTFPLAVENDIDRLEVAVRQSNLIRGQYVQYLNATKPVQMSIVQSFNKFFSDYSMTNFSYYGVERAEYPKTPKKAMKKYNVFTTCMLDAWQSHGITSIILVEQLKKAIYHISRRRYTRNQVLKKKMRLLQRI</sequence>
<reference evidence="2" key="2">
    <citation type="submission" date="2025-05" db="UniProtKB">
        <authorList>
            <consortium name="EnsemblMetazoa"/>
        </authorList>
    </citation>
    <scope>IDENTIFICATION</scope>
    <source>
        <strain evidence="2">Foshan</strain>
    </source>
</reference>
<proteinExistence type="predicted"/>
<dbReference type="GeneID" id="134283911"/>
<dbReference type="RefSeq" id="XP_062703403.1">
    <property type="nucleotide sequence ID" value="XM_062847419.1"/>
</dbReference>
<dbReference type="EnsemblMetazoa" id="AALFPA23_003306.R3576">
    <property type="protein sequence ID" value="AALFPA23_003306.P3576"/>
    <property type="gene ID" value="AALFPA23_003306"/>
</dbReference>
<dbReference type="InterPro" id="IPR032071">
    <property type="entry name" value="DUF4806"/>
</dbReference>
<evidence type="ECO:0000313" key="2">
    <source>
        <dbReference type="EnsemblMetazoa" id="AALFPA23_003306.P3576"/>
    </source>
</evidence>
<dbReference type="EnsemblMetazoa" id="AALFPA23_000225.R37844">
    <property type="protein sequence ID" value="AALFPA23_000225.P37844"/>
    <property type="gene ID" value="AALFPA23_000225"/>
</dbReference>
<feature type="domain" description="DUF4806" evidence="1">
    <location>
        <begin position="53"/>
        <end position="144"/>
    </location>
</feature>
<evidence type="ECO:0000313" key="3">
    <source>
        <dbReference type="Proteomes" id="UP000069940"/>
    </source>
</evidence>
<accession>A0ABM1XVL5</accession>
<dbReference type="GeneID" id="109403883"/>
<protein>
    <recommendedName>
        <fullName evidence="1">DUF4806 domain-containing protein</fullName>
    </recommendedName>
</protein>
<dbReference type="RefSeq" id="XP_062700005.1">
    <property type="nucleotide sequence ID" value="XM_062844021.1"/>
</dbReference>